<evidence type="ECO:0000256" key="1">
    <source>
        <dbReference type="ARBA" id="ARBA00022723"/>
    </source>
</evidence>
<reference evidence="4 5" key="1">
    <citation type="submission" date="2018-05" db="EMBL/GenBank/DDBJ databases">
        <title>Complete genome sequence of Massilia oculi sp. nov. CCUG 43427T (=DSM 26321T), the type strain of M. oculi, and comparison with genome sequences of other Massilia strains.</title>
        <authorList>
            <person name="Zhu B."/>
        </authorList>
    </citation>
    <scope>NUCLEOTIDE SEQUENCE [LARGE SCALE GENOMIC DNA]</scope>
    <source>
        <strain evidence="4 5">CCUG 43427</strain>
    </source>
</reference>
<dbReference type="Pfam" id="PF08797">
    <property type="entry name" value="HIRAN"/>
    <property type="match status" value="1"/>
</dbReference>
<keyword evidence="1" id="KW-0479">Metal-binding</keyword>
<dbReference type="AlphaFoldDB" id="A0A2S2DFZ6"/>
<dbReference type="GO" id="GO:0003676">
    <property type="term" value="F:nucleic acid binding"/>
    <property type="evidence" value="ECO:0007669"/>
    <property type="project" value="InterPro"/>
</dbReference>
<protein>
    <recommendedName>
        <fullName evidence="3">HIRAN domain-containing protein</fullName>
    </recommendedName>
</protein>
<dbReference type="Proteomes" id="UP000245820">
    <property type="component" value="Chromosome"/>
</dbReference>
<evidence type="ECO:0000259" key="3">
    <source>
        <dbReference type="SMART" id="SM00910"/>
    </source>
</evidence>
<dbReference type="InterPro" id="IPR014905">
    <property type="entry name" value="HIRAN"/>
</dbReference>
<keyword evidence="5" id="KW-1185">Reference proteome</keyword>
<dbReference type="SMART" id="SM00910">
    <property type="entry name" value="HIRAN"/>
    <property type="match status" value="1"/>
</dbReference>
<evidence type="ECO:0000313" key="5">
    <source>
        <dbReference type="Proteomes" id="UP000245820"/>
    </source>
</evidence>
<organism evidence="4 5">
    <name type="scientific">Massilia oculi</name>
    <dbReference type="NCBI Taxonomy" id="945844"/>
    <lineage>
        <taxon>Bacteria</taxon>
        <taxon>Pseudomonadati</taxon>
        <taxon>Pseudomonadota</taxon>
        <taxon>Betaproteobacteria</taxon>
        <taxon>Burkholderiales</taxon>
        <taxon>Oxalobacteraceae</taxon>
        <taxon>Telluria group</taxon>
        <taxon>Massilia</taxon>
    </lineage>
</organism>
<sequence>MRDEVPKISGPGYYRINVAGESFYRDSLIRICGPRREDGVNIETYAELVLQDDNPYDKFAVQVWIDGHQVGHLPRESARAFRRIVRYGQLSQHERFKCAAVIRGGWDRGAGDHGDYGVRLDLPQDDD</sequence>
<name>A0A2S2DFZ6_9BURK</name>
<dbReference type="GO" id="GO:0016818">
    <property type="term" value="F:hydrolase activity, acting on acid anhydrides, in phosphorus-containing anhydrides"/>
    <property type="evidence" value="ECO:0007669"/>
    <property type="project" value="InterPro"/>
</dbReference>
<dbReference type="OrthoDB" id="8756942at2"/>
<dbReference type="KEGG" id="mtim:DIR46_07550"/>
<gene>
    <name evidence="4" type="ORF">DIR46_07550</name>
</gene>
<evidence type="ECO:0000256" key="2">
    <source>
        <dbReference type="ARBA" id="ARBA00022801"/>
    </source>
</evidence>
<evidence type="ECO:0000313" key="4">
    <source>
        <dbReference type="EMBL" id="AWL04303.1"/>
    </source>
</evidence>
<dbReference type="EMBL" id="CP029343">
    <property type="protein sequence ID" value="AWL04303.1"/>
    <property type="molecule type" value="Genomic_DNA"/>
</dbReference>
<proteinExistence type="predicted"/>
<dbReference type="Gene3D" id="3.30.70.2330">
    <property type="match status" value="1"/>
</dbReference>
<dbReference type="GO" id="GO:0008270">
    <property type="term" value="F:zinc ion binding"/>
    <property type="evidence" value="ECO:0007669"/>
    <property type="project" value="InterPro"/>
</dbReference>
<accession>A0A2S2DFZ6</accession>
<feature type="domain" description="HIRAN" evidence="3">
    <location>
        <begin position="11"/>
        <end position="122"/>
    </location>
</feature>
<keyword evidence="2" id="KW-0378">Hydrolase</keyword>
<dbReference type="RefSeq" id="WP_109344688.1">
    <property type="nucleotide sequence ID" value="NZ_CP029343.1"/>
</dbReference>